<keyword evidence="1" id="KW-0560">Oxidoreductase</keyword>
<dbReference type="Gene3D" id="3.40.50.970">
    <property type="match status" value="1"/>
</dbReference>
<name>A0A523W8E7_UNCAE</name>
<accession>A0A523W8E7</accession>
<dbReference type="EMBL" id="SOIZ01000112">
    <property type="protein sequence ID" value="TET63295.1"/>
    <property type="molecule type" value="Genomic_DNA"/>
</dbReference>
<protein>
    <submittedName>
        <fullName evidence="3">2-oxoacid:ferredoxin oxidoreductase subunit beta</fullName>
    </submittedName>
</protein>
<dbReference type="GO" id="GO:0016625">
    <property type="term" value="F:oxidoreductase activity, acting on the aldehyde or oxo group of donors, iron-sulfur protein as acceptor"/>
    <property type="evidence" value="ECO:0007669"/>
    <property type="project" value="UniProtKB-ARBA"/>
</dbReference>
<evidence type="ECO:0000313" key="4">
    <source>
        <dbReference type="Proteomes" id="UP000319130"/>
    </source>
</evidence>
<evidence type="ECO:0000313" key="3">
    <source>
        <dbReference type="EMBL" id="TET63295.1"/>
    </source>
</evidence>
<dbReference type="InterPro" id="IPR051457">
    <property type="entry name" value="2-oxoacid:Fd_oxidoreductase"/>
</dbReference>
<reference evidence="3 4" key="1">
    <citation type="submission" date="2019-03" db="EMBL/GenBank/DDBJ databases">
        <title>Metabolic potential of uncultured bacteria and archaea associated with petroleum seepage in deep-sea sediments.</title>
        <authorList>
            <person name="Dong X."/>
            <person name="Hubert C."/>
        </authorList>
    </citation>
    <scope>NUCLEOTIDE SEQUENCE [LARGE SCALE GENOMIC DNA]</scope>
    <source>
        <strain evidence="3">E29_bin52</strain>
    </source>
</reference>
<gene>
    <name evidence="3" type="ORF">E3J48_02695</name>
</gene>
<feature type="domain" description="Thiamine pyrophosphate enzyme TPP-binding" evidence="2">
    <location>
        <begin position="60"/>
        <end position="201"/>
    </location>
</feature>
<dbReference type="SUPFAM" id="SSF52518">
    <property type="entry name" value="Thiamin diphosphate-binding fold (THDP-binding)"/>
    <property type="match status" value="1"/>
</dbReference>
<evidence type="ECO:0000256" key="1">
    <source>
        <dbReference type="ARBA" id="ARBA00023002"/>
    </source>
</evidence>
<dbReference type="CDD" id="cd03375">
    <property type="entry name" value="TPP_OGFOR"/>
    <property type="match status" value="1"/>
</dbReference>
<dbReference type="AlphaFoldDB" id="A0A523W8E7"/>
<dbReference type="Proteomes" id="UP000319130">
    <property type="component" value="Unassembled WGS sequence"/>
</dbReference>
<dbReference type="GO" id="GO:0030976">
    <property type="term" value="F:thiamine pyrophosphate binding"/>
    <property type="evidence" value="ECO:0007669"/>
    <property type="project" value="InterPro"/>
</dbReference>
<proteinExistence type="predicted"/>
<dbReference type="InterPro" id="IPR029061">
    <property type="entry name" value="THDP-binding"/>
</dbReference>
<dbReference type="InterPro" id="IPR011766">
    <property type="entry name" value="TPP_enzyme_TPP-bd"/>
</dbReference>
<comment type="caution">
    <text evidence="3">The sequence shown here is derived from an EMBL/GenBank/DDBJ whole genome shotgun (WGS) entry which is preliminary data.</text>
</comment>
<organism evidence="3 4">
    <name type="scientific">Aerophobetes bacterium</name>
    <dbReference type="NCBI Taxonomy" id="2030807"/>
    <lineage>
        <taxon>Bacteria</taxon>
        <taxon>Candidatus Aerophobota</taxon>
    </lineage>
</organism>
<dbReference type="GO" id="GO:0045333">
    <property type="term" value="P:cellular respiration"/>
    <property type="evidence" value="ECO:0007669"/>
    <property type="project" value="UniProtKB-ARBA"/>
</dbReference>
<sequence length="279" mass="30127">MKLHHPLAKYVRPGAISTATCSGCGDGIIAQAVLRAIDELKLDIDDFVFVSGIGCAGWIPSPFFNADTLHTTHGRPIAFATGVKLARPDRKVVVISGDGDLAAIGGNHLIHAARRNIDMTVICANNGIYGMTGGQMAPTTPLGLKTTTTPYGNVEKAFDLCALISSAGASYVARWTTYHARGLTRSVKKAIQKKGFSFIEVISQCPLQYGRRTGVGNAVAMMKGYKEDSLSVKKASSLNEEELKNKIIVGELVDKDLPELTEQIERVRRGLCARRKKLR</sequence>
<dbReference type="Pfam" id="PF02775">
    <property type="entry name" value="TPP_enzyme_C"/>
    <property type="match status" value="1"/>
</dbReference>
<dbReference type="PANTHER" id="PTHR48084">
    <property type="entry name" value="2-OXOGLUTARATE OXIDOREDUCTASE SUBUNIT KORB-RELATED"/>
    <property type="match status" value="1"/>
</dbReference>
<evidence type="ECO:0000259" key="2">
    <source>
        <dbReference type="Pfam" id="PF02775"/>
    </source>
</evidence>
<dbReference type="PANTHER" id="PTHR48084:SF1">
    <property type="entry name" value="2-OXOGLUTARATE SYNTHASE SUBUNIT KORB"/>
    <property type="match status" value="1"/>
</dbReference>